<dbReference type="EMBL" id="ADBL01000622">
    <property type="status" value="NOT_ANNOTATED_CDS"/>
    <property type="molecule type" value="Genomic_DNA"/>
</dbReference>
<dbReference type="Proteomes" id="UP000011715">
    <property type="component" value="Unassembled WGS sequence"/>
</dbReference>
<proteinExistence type="predicted"/>
<evidence type="ECO:0000313" key="2">
    <source>
        <dbReference type="EnsemblFungi" id="MAPG_02497T0"/>
    </source>
</evidence>
<reference evidence="1" key="1">
    <citation type="submission" date="2010-05" db="EMBL/GenBank/DDBJ databases">
        <title>The Genome Sequence of Magnaporthe poae strain ATCC 64411.</title>
        <authorList>
            <consortium name="The Broad Institute Genome Sequencing Platform"/>
            <consortium name="Broad Institute Genome Sequencing Center for Infectious Disease"/>
            <person name="Ma L.-J."/>
            <person name="Dead R."/>
            <person name="Young S."/>
            <person name="Zeng Q."/>
            <person name="Koehrsen M."/>
            <person name="Alvarado L."/>
            <person name="Berlin A."/>
            <person name="Chapman S.B."/>
            <person name="Chen Z."/>
            <person name="Freedman E."/>
            <person name="Gellesch M."/>
            <person name="Goldberg J."/>
            <person name="Griggs A."/>
            <person name="Gujja S."/>
            <person name="Heilman E.R."/>
            <person name="Heiman D."/>
            <person name="Hepburn T."/>
            <person name="Howarth C."/>
            <person name="Jen D."/>
            <person name="Larson L."/>
            <person name="Mehta T."/>
            <person name="Neiman D."/>
            <person name="Pearson M."/>
            <person name="Roberts A."/>
            <person name="Saif S."/>
            <person name="Shea T."/>
            <person name="Shenoy N."/>
            <person name="Sisk P."/>
            <person name="Stolte C."/>
            <person name="Sykes S."/>
            <person name="Walk T."/>
            <person name="White J."/>
            <person name="Yandava C."/>
            <person name="Haas B."/>
            <person name="Nusbaum C."/>
            <person name="Birren B."/>
        </authorList>
    </citation>
    <scope>NUCLEOTIDE SEQUENCE</scope>
    <source>
        <strain evidence="1">ATCC 64411</strain>
    </source>
</reference>
<organism evidence="2 3">
    <name type="scientific">Magnaporthiopsis poae (strain ATCC 64411 / 73-15)</name>
    <name type="common">Kentucky bluegrass fungus</name>
    <name type="synonym">Magnaporthe poae</name>
    <dbReference type="NCBI Taxonomy" id="644358"/>
    <lineage>
        <taxon>Eukaryota</taxon>
        <taxon>Fungi</taxon>
        <taxon>Dikarya</taxon>
        <taxon>Ascomycota</taxon>
        <taxon>Pezizomycotina</taxon>
        <taxon>Sordariomycetes</taxon>
        <taxon>Sordariomycetidae</taxon>
        <taxon>Magnaporthales</taxon>
        <taxon>Magnaporthaceae</taxon>
        <taxon>Magnaporthiopsis</taxon>
    </lineage>
</organism>
<evidence type="ECO:0000313" key="1">
    <source>
        <dbReference type="EMBL" id="KLU83437.1"/>
    </source>
</evidence>
<sequence>PRTWHIHRELADQSVCRNGRNAYYGRTDGGRECPLGRSQASAQAYLLPKPIHTLRWPLLIATCRNRPNKERNMRAQEKKRDVAGCFPLWVIMVVGGGAESFCLPSTLELVGTGANDGLPCRWRVCISTRQYIISHLVFIRGIHCLPVPAGPCFACSASSARAPLL</sequence>
<dbReference type="EnsemblFungi" id="MAPG_02497T0">
    <property type="protein sequence ID" value="MAPG_02497T0"/>
    <property type="gene ID" value="MAPG_02497"/>
</dbReference>
<accession>A0A0C4DRI8</accession>
<dbReference type="EMBL" id="GL876967">
    <property type="protein sequence ID" value="KLU83437.1"/>
    <property type="molecule type" value="Genomic_DNA"/>
</dbReference>
<evidence type="ECO:0000313" key="3">
    <source>
        <dbReference type="Proteomes" id="UP000011715"/>
    </source>
</evidence>
<protein>
    <submittedName>
        <fullName evidence="1 2">Uncharacterized protein</fullName>
    </submittedName>
</protein>
<keyword evidence="3" id="KW-1185">Reference proteome</keyword>
<gene>
    <name evidence="1" type="ORF">MAPG_02497</name>
</gene>
<reference evidence="2" key="4">
    <citation type="journal article" date="2015" name="G3 (Bethesda)">
        <title>Genome sequences of three phytopathogenic species of the Magnaporthaceae family of fungi.</title>
        <authorList>
            <person name="Okagaki L.H."/>
            <person name="Nunes C.C."/>
            <person name="Sailsbery J."/>
            <person name="Clay B."/>
            <person name="Brown D."/>
            <person name="John T."/>
            <person name="Oh Y."/>
            <person name="Young N."/>
            <person name="Fitzgerald M."/>
            <person name="Haas B.J."/>
            <person name="Zeng Q."/>
            <person name="Young S."/>
            <person name="Adiconis X."/>
            <person name="Fan L."/>
            <person name="Levin J.Z."/>
            <person name="Mitchell T.K."/>
            <person name="Okubara P.A."/>
            <person name="Farman M.L."/>
            <person name="Kohn L.M."/>
            <person name="Birren B."/>
            <person name="Ma L.-J."/>
            <person name="Dean R.A."/>
        </authorList>
    </citation>
    <scope>NUCLEOTIDE SEQUENCE</scope>
    <source>
        <strain evidence="2">ATCC 64411 / 73-15</strain>
    </source>
</reference>
<dbReference type="VEuPathDB" id="FungiDB:MAPG_02497"/>
<dbReference type="AlphaFoldDB" id="A0A0C4DRI8"/>
<name>A0A0C4DRI8_MAGP6</name>
<reference evidence="3" key="2">
    <citation type="submission" date="2010-05" db="EMBL/GenBank/DDBJ databases">
        <title>The genome sequence of Magnaporthe poae strain ATCC 64411.</title>
        <authorList>
            <person name="Ma L.-J."/>
            <person name="Dead R."/>
            <person name="Young S."/>
            <person name="Zeng Q."/>
            <person name="Koehrsen M."/>
            <person name="Alvarado L."/>
            <person name="Berlin A."/>
            <person name="Chapman S.B."/>
            <person name="Chen Z."/>
            <person name="Freedman E."/>
            <person name="Gellesch M."/>
            <person name="Goldberg J."/>
            <person name="Griggs A."/>
            <person name="Gujja S."/>
            <person name="Heilman E.R."/>
            <person name="Heiman D."/>
            <person name="Hepburn T."/>
            <person name="Howarth C."/>
            <person name="Jen D."/>
            <person name="Larson L."/>
            <person name="Mehta T."/>
            <person name="Neiman D."/>
            <person name="Pearson M."/>
            <person name="Roberts A."/>
            <person name="Saif S."/>
            <person name="Shea T."/>
            <person name="Shenoy N."/>
            <person name="Sisk P."/>
            <person name="Stolte C."/>
            <person name="Sykes S."/>
            <person name="Walk T."/>
            <person name="White J."/>
            <person name="Yandava C."/>
            <person name="Haas B."/>
            <person name="Nusbaum C."/>
            <person name="Birren B."/>
        </authorList>
    </citation>
    <scope>NUCLEOTIDE SEQUENCE [LARGE SCALE GENOMIC DNA]</scope>
    <source>
        <strain evidence="3">ATCC 64411 / 73-15</strain>
    </source>
</reference>
<reference evidence="2" key="5">
    <citation type="submission" date="2015-06" db="UniProtKB">
        <authorList>
            <consortium name="EnsemblFungi"/>
        </authorList>
    </citation>
    <scope>IDENTIFICATION</scope>
    <source>
        <strain evidence="2">ATCC 64411</strain>
    </source>
</reference>
<reference evidence="1" key="3">
    <citation type="submission" date="2011-03" db="EMBL/GenBank/DDBJ databases">
        <title>Annotation of Magnaporthe poae ATCC 64411.</title>
        <authorList>
            <person name="Ma L.-J."/>
            <person name="Dead R."/>
            <person name="Young S.K."/>
            <person name="Zeng Q."/>
            <person name="Gargeya S."/>
            <person name="Fitzgerald M."/>
            <person name="Haas B."/>
            <person name="Abouelleil A."/>
            <person name="Alvarado L."/>
            <person name="Arachchi H.M."/>
            <person name="Berlin A."/>
            <person name="Brown A."/>
            <person name="Chapman S.B."/>
            <person name="Chen Z."/>
            <person name="Dunbar C."/>
            <person name="Freedman E."/>
            <person name="Gearin G."/>
            <person name="Gellesch M."/>
            <person name="Goldberg J."/>
            <person name="Griggs A."/>
            <person name="Gujja S."/>
            <person name="Heiman D."/>
            <person name="Howarth C."/>
            <person name="Larson L."/>
            <person name="Lui A."/>
            <person name="MacDonald P.J.P."/>
            <person name="Mehta T."/>
            <person name="Montmayeur A."/>
            <person name="Murphy C."/>
            <person name="Neiman D."/>
            <person name="Pearson M."/>
            <person name="Priest M."/>
            <person name="Roberts A."/>
            <person name="Saif S."/>
            <person name="Shea T."/>
            <person name="Shenoy N."/>
            <person name="Sisk P."/>
            <person name="Stolte C."/>
            <person name="Sykes S."/>
            <person name="Yandava C."/>
            <person name="Wortman J."/>
            <person name="Nusbaum C."/>
            <person name="Birren B."/>
        </authorList>
    </citation>
    <scope>NUCLEOTIDE SEQUENCE</scope>
    <source>
        <strain evidence="1">ATCC 64411</strain>
    </source>
</reference>